<dbReference type="STRING" id="45068.Llon_0488"/>
<dbReference type="AlphaFoldDB" id="A0A0W0VSL0"/>
<feature type="transmembrane region" description="Helical" evidence="1">
    <location>
        <begin position="7"/>
        <end position="28"/>
    </location>
</feature>
<gene>
    <name evidence="5" type="ORF">Llon_0488</name>
</gene>
<dbReference type="InterPro" id="IPR042461">
    <property type="entry name" value="LapD_MoxY_peri_C"/>
</dbReference>
<dbReference type="Gene3D" id="6.20.270.20">
    <property type="entry name" value="LapD/MoxY periplasmic domain"/>
    <property type="match status" value="1"/>
</dbReference>
<dbReference type="GO" id="GO:0016020">
    <property type="term" value="C:membrane"/>
    <property type="evidence" value="ECO:0007669"/>
    <property type="project" value="InterPro"/>
</dbReference>
<proteinExistence type="predicted"/>
<keyword evidence="5" id="KW-0808">Transferase</keyword>
<comment type="caution">
    <text evidence="5">The sequence shown here is derived from an EMBL/GenBank/DDBJ whole genome shotgun (WGS) entry which is preliminary data.</text>
</comment>
<dbReference type="GO" id="GO:0071111">
    <property type="term" value="F:cyclic-guanylate-specific phosphodiesterase activity"/>
    <property type="evidence" value="ECO:0007669"/>
    <property type="project" value="InterPro"/>
</dbReference>
<evidence type="ECO:0000259" key="3">
    <source>
        <dbReference type="PROSITE" id="PS50885"/>
    </source>
</evidence>
<feature type="domain" description="GGDEF" evidence="4">
    <location>
        <begin position="267"/>
        <end position="396"/>
    </location>
</feature>
<dbReference type="InterPro" id="IPR029787">
    <property type="entry name" value="Nucleotide_cyclase"/>
</dbReference>
<evidence type="ECO:0000256" key="1">
    <source>
        <dbReference type="SAM" id="Phobius"/>
    </source>
</evidence>
<keyword evidence="1" id="KW-0812">Transmembrane</keyword>
<dbReference type="Gene3D" id="3.30.110.200">
    <property type="match status" value="1"/>
</dbReference>
<dbReference type="Pfam" id="PF00563">
    <property type="entry name" value="EAL"/>
    <property type="match status" value="1"/>
</dbReference>
<dbReference type="PROSITE" id="PS50883">
    <property type="entry name" value="EAL"/>
    <property type="match status" value="1"/>
</dbReference>
<keyword evidence="6" id="KW-1185">Reference proteome</keyword>
<keyword evidence="1" id="KW-0472">Membrane</keyword>
<dbReference type="CDD" id="cd06225">
    <property type="entry name" value="HAMP"/>
    <property type="match status" value="1"/>
</dbReference>
<evidence type="ECO:0000259" key="4">
    <source>
        <dbReference type="PROSITE" id="PS50887"/>
    </source>
</evidence>
<name>A0A0W0VSL0_9GAMM</name>
<organism evidence="5 6">
    <name type="scientific">Legionella londiniensis</name>
    <dbReference type="NCBI Taxonomy" id="45068"/>
    <lineage>
        <taxon>Bacteria</taxon>
        <taxon>Pseudomonadati</taxon>
        <taxon>Pseudomonadota</taxon>
        <taxon>Gammaproteobacteria</taxon>
        <taxon>Legionellales</taxon>
        <taxon>Legionellaceae</taxon>
        <taxon>Legionella</taxon>
    </lineage>
</organism>
<dbReference type="SUPFAM" id="SSF55073">
    <property type="entry name" value="Nucleotide cyclase"/>
    <property type="match status" value="1"/>
</dbReference>
<dbReference type="SMART" id="SM00267">
    <property type="entry name" value="GGDEF"/>
    <property type="match status" value="1"/>
</dbReference>
<dbReference type="Pfam" id="PF16448">
    <property type="entry name" value="LapD_MoxY_N"/>
    <property type="match status" value="1"/>
</dbReference>
<dbReference type="OrthoDB" id="5894408at2"/>
<dbReference type="GO" id="GO:0007165">
    <property type="term" value="P:signal transduction"/>
    <property type="evidence" value="ECO:0007669"/>
    <property type="project" value="InterPro"/>
</dbReference>
<dbReference type="EMBL" id="LNYK01000007">
    <property type="protein sequence ID" value="KTD22614.1"/>
    <property type="molecule type" value="Genomic_DNA"/>
</dbReference>
<feature type="transmembrane region" description="Helical" evidence="1">
    <location>
        <begin position="153"/>
        <end position="172"/>
    </location>
</feature>
<reference evidence="5 6" key="1">
    <citation type="submission" date="2015-11" db="EMBL/GenBank/DDBJ databases">
        <title>Genomic analysis of 38 Legionella species identifies large and diverse effector repertoires.</title>
        <authorList>
            <person name="Burstein D."/>
            <person name="Amaro F."/>
            <person name="Zusman T."/>
            <person name="Lifshitz Z."/>
            <person name="Cohen O."/>
            <person name="Gilbert J.A."/>
            <person name="Pupko T."/>
            <person name="Shuman H.A."/>
            <person name="Segal G."/>
        </authorList>
    </citation>
    <scope>NUCLEOTIDE SEQUENCE [LARGE SCALE GENOMIC DNA]</scope>
    <source>
        <strain evidence="5 6">ATCC 49505</strain>
    </source>
</reference>
<dbReference type="PANTHER" id="PTHR33121">
    <property type="entry name" value="CYCLIC DI-GMP PHOSPHODIESTERASE PDEF"/>
    <property type="match status" value="1"/>
</dbReference>
<dbReference type="Pfam" id="PF00990">
    <property type="entry name" value="GGDEF"/>
    <property type="match status" value="1"/>
</dbReference>
<dbReference type="InterPro" id="IPR032244">
    <property type="entry name" value="LapD_MoxY_N"/>
</dbReference>
<dbReference type="GO" id="GO:0016301">
    <property type="term" value="F:kinase activity"/>
    <property type="evidence" value="ECO:0007669"/>
    <property type="project" value="UniProtKB-KW"/>
</dbReference>
<dbReference type="SMART" id="SM00304">
    <property type="entry name" value="HAMP"/>
    <property type="match status" value="1"/>
</dbReference>
<sequence length="639" mass="72981">MTLSKQTLMIVIGALIALFIGTFFITVYQSKLYFEEQLQRNAQDTATSLGLSLSEQFAKRTDTATILGKVNAVFDRGYLNSIVVTDINDKILVARSQKERKAIVPQWFRNLIPIQNAKKSALILSGWQQVGKVTVQSDSDLAFLALWQTTLRLFFLFLALMLLITLISVLLIKITFKPLKRITQQARDIGRKNFYELKPPPRLKELRELSDTINNMVRKLKGFFDQQIQEIDRLRKKSYQDNLTGLGNRRYFFQQLNHLLSSEEDFFPGHMLLIELAGMASFNSLHGYFEGDQVIKIIAEKLNHVLQNKKADIRARLDGPKFGIIIHETHEDVVEALIKNLSTQCNELLREKALTCNIGAVNLKFAEDPSQLLIRADQALRKASQQEDERYFLDSKTAAKTRPGKEWQALIKDALNNHKFFIYAQPVQSNIGIYHKECFLRLQVNHEEISAREFMPLAEAYDLSFAIDQFMLQKILCLNVKENLAVNLSAATVGIPKNRLALINLIQEIPPERLAKIHFELSEHYLTRGQKETKILITELTQLGAKVGLDRVAATLTSFNHLKNLNLSYLKLDGSFANDLKNNMIKQELIMNLLAICRNLDITLIATAIESESQLQHFKDLGITHYQGHYVQSPVQIQK</sequence>
<dbReference type="InterPro" id="IPR050706">
    <property type="entry name" value="Cyclic-di-GMP_PDE-like"/>
</dbReference>
<dbReference type="InterPro" id="IPR000160">
    <property type="entry name" value="GGDEF_dom"/>
</dbReference>
<accession>A0A0W0VSL0</accession>
<dbReference type="NCBIfam" id="TIGR00254">
    <property type="entry name" value="GGDEF"/>
    <property type="match status" value="1"/>
</dbReference>
<dbReference type="PROSITE" id="PS50885">
    <property type="entry name" value="HAMP"/>
    <property type="match status" value="1"/>
</dbReference>
<dbReference type="SUPFAM" id="SSF141868">
    <property type="entry name" value="EAL domain-like"/>
    <property type="match status" value="1"/>
</dbReference>
<evidence type="ECO:0000259" key="2">
    <source>
        <dbReference type="PROSITE" id="PS50883"/>
    </source>
</evidence>
<dbReference type="InterPro" id="IPR001633">
    <property type="entry name" value="EAL_dom"/>
</dbReference>
<feature type="domain" description="HAMP" evidence="3">
    <location>
        <begin position="173"/>
        <end position="225"/>
    </location>
</feature>
<dbReference type="Gene3D" id="3.20.20.450">
    <property type="entry name" value="EAL domain"/>
    <property type="match status" value="1"/>
</dbReference>
<dbReference type="InterPro" id="IPR043128">
    <property type="entry name" value="Rev_trsase/Diguanyl_cyclase"/>
</dbReference>
<protein>
    <submittedName>
        <fullName evidence="5">Two component histidine kinase</fullName>
    </submittedName>
</protein>
<dbReference type="Pfam" id="PF00672">
    <property type="entry name" value="HAMP"/>
    <property type="match status" value="1"/>
</dbReference>
<dbReference type="RefSeq" id="WP_058528501.1">
    <property type="nucleotide sequence ID" value="NZ_CAAAHZ010000001.1"/>
</dbReference>
<feature type="domain" description="EAL" evidence="2">
    <location>
        <begin position="404"/>
        <end position="639"/>
    </location>
</feature>
<dbReference type="InterPro" id="IPR035919">
    <property type="entry name" value="EAL_sf"/>
</dbReference>
<dbReference type="PROSITE" id="PS50887">
    <property type="entry name" value="GGDEF"/>
    <property type="match status" value="1"/>
</dbReference>
<dbReference type="PANTHER" id="PTHR33121:SF79">
    <property type="entry name" value="CYCLIC DI-GMP PHOSPHODIESTERASE PDED-RELATED"/>
    <property type="match status" value="1"/>
</dbReference>
<dbReference type="CDD" id="cd01948">
    <property type="entry name" value="EAL"/>
    <property type="match status" value="1"/>
</dbReference>
<keyword evidence="5" id="KW-0418">Kinase</keyword>
<dbReference type="Proteomes" id="UP000054997">
    <property type="component" value="Unassembled WGS sequence"/>
</dbReference>
<dbReference type="SMART" id="SM00052">
    <property type="entry name" value="EAL"/>
    <property type="match status" value="1"/>
</dbReference>
<dbReference type="PATRIC" id="fig|45068.5.peg.527"/>
<dbReference type="Gene3D" id="3.30.70.270">
    <property type="match status" value="1"/>
</dbReference>
<keyword evidence="1" id="KW-1133">Transmembrane helix</keyword>
<evidence type="ECO:0000313" key="5">
    <source>
        <dbReference type="EMBL" id="KTD22614.1"/>
    </source>
</evidence>
<dbReference type="CDD" id="cd01949">
    <property type="entry name" value="GGDEF"/>
    <property type="match status" value="1"/>
</dbReference>
<dbReference type="InterPro" id="IPR003660">
    <property type="entry name" value="HAMP_dom"/>
</dbReference>
<evidence type="ECO:0000313" key="6">
    <source>
        <dbReference type="Proteomes" id="UP000054997"/>
    </source>
</evidence>